<evidence type="ECO:0000313" key="1">
    <source>
        <dbReference type="EMBL" id="KAG9062114.1"/>
    </source>
</evidence>
<gene>
    <name evidence="1" type="ORF">KI688_006840</name>
</gene>
<accession>A0A9P7XLH4</accession>
<evidence type="ECO:0000313" key="2">
    <source>
        <dbReference type="Proteomes" id="UP000707451"/>
    </source>
</evidence>
<sequence>MALDGVADLMQGSAFSMCLEKDIMAVARRVVPSPDIYERWSTLLSILDRDFRYNGYDEVAEAVSLENMRDPVAAYLFTIVMA</sequence>
<organism evidence="1 2">
    <name type="scientific">Linnemannia hyalina</name>
    <dbReference type="NCBI Taxonomy" id="64524"/>
    <lineage>
        <taxon>Eukaryota</taxon>
        <taxon>Fungi</taxon>
        <taxon>Fungi incertae sedis</taxon>
        <taxon>Mucoromycota</taxon>
        <taxon>Mortierellomycotina</taxon>
        <taxon>Mortierellomycetes</taxon>
        <taxon>Mortierellales</taxon>
        <taxon>Mortierellaceae</taxon>
        <taxon>Linnemannia</taxon>
    </lineage>
</organism>
<comment type="caution">
    <text evidence="1">The sequence shown here is derived from an EMBL/GenBank/DDBJ whole genome shotgun (WGS) entry which is preliminary data.</text>
</comment>
<protein>
    <submittedName>
        <fullName evidence="1">Uncharacterized protein</fullName>
    </submittedName>
</protein>
<dbReference type="Proteomes" id="UP000707451">
    <property type="component" value="Unassembled WGS sequence"/>
</dbReference>
<reference evidence="1" key="1">
    <citation type="submission" date="2021-06" db="EMBL/GenBank/DDBJ databases">
        <title>Genome Sequence of Mortierella hyaline Strain SCG-10, a Cold-Adapted, Nitrate-Reducing Fungus Isolated from Soil in Minnesota, USA.</title>
        <authorList>
            <person name="Aldossari N."/>
        </authorList>
    </citation>
    <scope>NUCLEOTIDE SEQUENCE</scope>
    <source>
        <strain evidence="1">SCG-10</strain>
    </source>
</reference>
<dbReference type="EMBL" id="JAHRHY010000021">
    <property type="protein sequence ID" value="KAG9062114.1"/>
    <property type="molecule type" value="Genomic_DNA"/>
</dbReference>
<name>A0A9P7XLH4_9FUNG</name>
<keyword evidence="2" id="KW-1185">Reference proteome</keyword>
<dbReference type="OrthoDB" id="2431694at2759"/>
<proteinExistence type="predicted"/>
<dbReference type="AlphaFoldDB" id="A0A9P7XLH4"/>